<dbReference type="EMBL" id="JARJBC010000002">
    <property type="protein sequence ID" value="MDF3288583.1"/>
    <property type="molecule type" value="Genomic_DNA"/>
</dbReference>
<organism evidence="3 4">
    <name type="scientific">Streptomyces silvisoli</name>
    <dbReference type="NCBI Taxonomy" id="3034235"/>
    <lineage>
        <taxon>Bacteria</taxon>
        <taxon>Bacillati</taxon>
        <taxon>Actinomycetota</taxon>
        <taxon>Actinomycetes</taxon>
        <taxon>Kitasatosporales</taxon>
        <taxon>Streptomycetaceae</taxon>
        <taxon>Streptomyces</taxon>
    </lineage>
</organism>
<accession>A0ABT5ZFH6</accession>
<feature type="region of interest" description="Disordered" evidence="1">
    <location>
        <begin position="219"/>
        <end position="263"/>
    </location>
</feature>
<keyword evidence="2" id="KW-0812">Transmembrane</keyword>
<name>A0ABT5ZFH6_9ACTN</name>
<evidence type="ECO:0000256" key="1">
    <source>
        <dbReference type="SAM" id="MobiDB-lite"/>
    </source>
</evidence>
<feature type="region of interest" description="Disordered" evidence="1">
    <location>
        <begin position="85"/>
        <end position="143"/>
    </location>
</feature>
<proteinExistence type="predicted"/>
<gene>
    <name evidence="3" type="ORF">P3G67_04945</name>
</gene>
<evidence type="ECO:0000313" key="3">
    <source>
        <dbReference type="EMBL" id="MDF3288583.1"/>
    </source>
</evidence>
<reference evidence="3 4" key="1">
    <citation type="submission" date="2023-03" db="EMBL/GenBank/DDBJ databases">
        <title>Draft genome sequence of Streptomyces sp. RB6PN23 isolated from peat swamp forest in Thailand.</title>
        <authorList>
            <person name="Klaysubun C."/>
            <person name="Duangmal K."/>
        </authorList>
    </citation>
    <scope>NUCLEOTIDE SEQUENCE [LARGE SCALE GENOMIC DNA]</scope>
    <source>
        <strain evidence="3 4">RB6PN23</strain>
    </source>
</reference>
<sequence>MGYTVLYIAFGVVALWLLGEVLLQYKARLRWRLLAFSGFCGVVLGVALPSVIVICLGAAAFAAGQTFVTLSYRRGFAAGWALGGRPGSSRRRKGGRGAGSAPASEVPTAPEQPPAQPEPPLETAEFEPYGTGSEEYPQGVDSTQVYSPMPMPEETGEYAAYQPHPGDGYEGYGWQQQPSYAYEPDVFGNAPQPDYGYGQQQYPQYGEYAYPAQDPYAAAQYGYETPPGGVWNPEYHPEPHIPQQAPPAHDQPQPTDPYDPYHY</sequence>
<evidence type="ECO:0000256" key="2">
    <source>
        <dbReference type="SAM" id="Phobius"/>
    </source>
</evidence>
<feature type="compositionally biased region" description="Low complexity" evidence="1">
    <location>
        <begin position="241"/>
        <end position="263"/>
    </location>
</feature>
<keyword evidence="2" id="KW-1133">Transmembrane helix</keyword>
<feature type="compositionally biased region" description="Low complexity" evidence="1">
    <location>
        <begin position="99"/>
        <end position="109"/>
    </location>
</feature>
<feature type="compositionally biased region" description="Pro residues" evidence="1">
    <location>
        <begin position="110"/>
        <end position="120"/>
    </location>
</feature>
<evidence type="ECO:0000313" key="4">
    <source>
        <dbReference type="Proteomes" id="UP001216579"/>
    </source>
</evidence>
<protein>
    <submittedName>
        <fullName evidence="3">Uncharacterized protein</fullName>
    </submittedName>
</protein>
<feature type="transmembrane region" description="Helical" evidence="2">
    <location>
        <begin position="35"/>
        <end position="63"/>
    </location>
</feature>
<feature type="transmembrane region" description="Helical" evidence="2">
    <location>
        <begin position="6"/>
        <end position="23"/>
    </location>
</feature>
<comment type="caution">
    <text evidence="3">The sequence shown here is derived from an EMBL/GenBank/DDBJ whole genome shotgun (WGS) entry which is preliminary data.</text>
</comment>
<keyword evidence="2" id="KW-0472">Membrane</keyword>
<dbReference type="RefSeq" id="WP_276092333.1">
    <property type="nucleotide sequence ID" value="NZ_JARJBC010000002.1"/>
</dbReference>
<dbReference type="Proteomes" id="UP001216579">
    <property type="component" value="Unassembled WGS sequence"/>
</dbReference>
<keyword evidence="4" id="KW-1185">Reference proteome</keyword>